<organism evidence="1 2">
    <name type="scientific">Pneumocystis oryctolagi</name>
    <dbReference type="NCBI Taxonomy" id="42067"/>
    <lineage>
        <taxon>Eukaryota</taxon>
        <taxon>Fungi</taxon>
        <taxon>Dikarya</taxon>
        <taxon>Ascomycota</taxon>
        <taxon>Taphrinomycotina</taxon>
        <taxon>Pneumocystomycetes</taxon>
        <taxon>Pneumocystaceae</taxon>
        <taxon>Pneumocystis</taxon>
    </lineage>
</organism>
<evidence type="ECO:0000313" key="1">
    <source>
        <dbReference type="EMBL" id="KAG4305483.1"/>
    </source>
</evidence>
<name>A0ACB7CEW2_9ASCO</name>
<accession>A0ACB7CEW2</accession>
<protein>
    <submittedName>
        <fullName evidence="1">Uncharacterized protein</fullName>
    </submittedName>
</protein>
<evidence type="ECO:0000313" key="2">
    <source>
        <dbReference type="Proteomes" id="UP000768646"/>
    </source>
</evidence>
<reference evidence="1 2" key="1">
    <citation type="journal article" date="2021" name="Commun. Biol.">
        <title>Genomic insights into the host specific adaptation of the Pneumocystis genus.</title>
        <authorList>
            <person name="Cisse O.H."/>
            <person name="Ma L."/>
            <person name="Dekker J.P."/>
            <person name="Khil P.P."/>
            <person name="Youn J.-H."/>
            <person name="Brenchley J.M."/>
            <person name="Blair R."/>
            <person name="Pahar B."/>
            <person name="Chabe M."/>
            <person name="Van Rompay K.K.A."/>
            <person name="Keesler R."/>
            <person name="Sukura A."/>
            <person name="Hirsch V."/>
            <person name="Kutty G."/>
            <person name="Liu Y."/>
            <person name="Peng L."/>
            <person name="Chen J."/>
            <person name="Song J."/>
            <person name="Weissenbacher-Lang C."/>
            <person name="Xu J."/>
            <person name="Upham N.S."/>
            <person name="Stajich J.E."/>
            <person name="Cuomo C.A."/>
            <person name="Cushion M.T."/>
            <person name="Kovacs J.A."/>
        </authorList>
    </citation>
    <scope>NUCLEOTIDE SEQUENCE [LARGE SCALE GENOMIC DNA]</scope>
    <source>
        <strain evidence="1 2">RABM</strain>
    </source>
</reference>
<dbReference type="Proteomes" id="UP000768646">
    <property type="component" value="Unassembled WGS sequence"/>
</dbReference>
<sequence length="1108" mass="126176">MTIGLILCVSSIDFNFQKHKAFVQAIKPNFCQKNLRLFKGFKTLYKKVALFYWNLVYNMEETKCQLEVPTGHLLQELRCLMKKNNIDIYIVPSKDAHSSEYISDSDSRRAFISGFDGSAGCAVISKDEACMFTDGRYFLQASQQLDKNWTLMKLGLPDVPTWKEWTIQQASFGKTVCVDASLISFSEAKILSKQLKEQSNSNLLGSDKNLIDEVWGDKRPKPLLNPVIVHPLEFSEFLRFWKRKMHIEFSGEESCSKISRISKVLEEKNAYAFLVTMLDDIAWLFNLRGTDIPYNPVFFAYALITNNDVVLYIDDKKLNNCAKKHLENVIIKPYENMQRLQNELEGKKVIMSDSANWALATALGEANIEVMRSPISDAKAIKNQVEVQGMRNCHIRDGVALVKFFAWLEEYLRNQGILDEVDAANQLEIYRKEQAYFMGLSFPTISSSGKNGAIIHYKPEKSTCSAVNINQIYLCDSGAQYRFLLPEKSTCSAVNINQIYLCDSGAQYSDGTTDVTRTYHFGVPTTKEKQTFTLVLKGHIAIAKIVFPKGTTGYTLDILARQHLWKAGLDYMHGTGHGIGSFLNVHEPPIGIAQRQEYMELPFLPGMMVSDEPGYYEDGCYGQRIESIIVVKEVSTPNNFANKQFYGFEYLTMCPIGLNLIDTTLLDASEKQWLNDYHALVLQKIGPLLGNDFVFNLTYFICRFIFFQFNLLISVFADKQNVAMFIMSLVSESRIDSSGQNSFFLRKTAHQKSIKTDENILFLMKTSIAGGISGCMAKTVIAPLDRVKILFQTSNPRYLEYSRMKFGFLFAGQNIWKEEGIMGLFQGHSVTLIRVFPYAAIKFLSYEKYRNILIPNPKKDTNARRFISGSLAGITSVLFTYPLEVIRVRLAFEVRSQKRSSFKEICKNIFFGSNFSTMSTQTSYSQPILKFIWNPFNIAAGLLNFYRGFTPTLLGILPYAGVSFCTHDFITDFFRKKEFEKYTVVNQNSNEASLNSISRPEDVCVSNDYSRYKRAPLKVWAELTAGGLAGLFSQTIAYPLEVIRRKMQVSDAINIRERKGIRAIAFEIWKTSGYKGFFVGLTISYVKAIPMISSSFFIYERLMHFFVS</sequence>
<comment type="caution">
    <text evidence="1">The sequence shown here is derived from an EMBL/GenBank/DDBJ whole genome shotgun (WGS) entry which is preliminary data.</text>
</comment>
<gene>
    <name evidence="1" type="ORF">PORY_001039</name>
</gene>
<dbReference type="EMBL" id="JABTEG010000003">
    <property type="protein sequence ID" value="KAG4305483.1"/>
    <property type="molecule type" value="Genomic_DNA"/>
</dbReference>
<proteinExistence type="predicted"/>
<keyword evidence="2" id="KW-1185">Reference proteome</keyword>